<dbReference type="EMBL" id="AMPZ03000006">
    <property type="protein sequence ID" value="KAH9581341.1"/>
    <property type="molecule type" value="Genomic_DNA"/>
</dbReference>
<dbReference type="InterPro" id="IPR001283">
    <property type="entry name" value="CRISP-related"/>
</dbReference>
<dbReference type="InterPro" id="IPR035940">
    <property type="entry name" value="CAP_sf"/>
</dbReference>
<gene>
    <name evidence="2" type="primary">GLIPR1L2_3</name>
    <name evidence="2" type="ORF">MS3_00011042</name>
</gene>
<evidence type="ECO:0000259" key="1">
    <source>
        <dbReference type="SMART" id="SM00198"/>
    </source>
</evidence>
<dbReference type="Gene3D" id="3.40.33.10">
    <property type="entry name" value="CAP"/>
    <property type="match status" value="1"/>
</dbReference>
<sequence>MHNVVRQAVKYGLIPGQPGAVHMGLLKWNTGLEMKAQNFSDQCKLGHDKESERKIGNFTYVGQNRALTPTVLVGFKMWFNEFQNYNYSSNTCPKGQCTHYTQLVWEETTDFGCGVTVCKNMTPSLNVVCNYGPGGNIRGFKPYRTA</sequence>
<dbReference type="PRINTS" id="PR00838">
    <property type="entry name" value="V5ALLERGEN"/>
</dbReference>
<evidence type="ECO:0000313" key="3">
    <source>
        <dbReference type="Proteomes" id="UP000471633"/>
    </source>
</evidence>
<dbReference type="SUPFAM" id="SSF55797">
    <property type="entry name" value="PR-1-like"/>
    <property type="match status" value="1"/>
</dbReference>
<organism evidence="2 3">
    <name type="scientific">Schistosoma haematobium</name>
    <name type="common">Blood fluke</name>
    <dbReference type="NCBI Taxonomy" id="6185"/>
    <lineage>
        <taxon>Eukaryota</taxon>
        <taxon>Metazoa</taxon>
        <taxon>Spiralia</taxon>
        <taxon>Lophotrochozoa</taxon>
        <taxon>Platyhelminthes</taxon>
        <taxon>Trematoda</taxon>
        <taxon>Digenea</taxon>
        <taxon>Strigeidida</taxon>
        <taxon>Schistosomatoidea</taxon>
        <taxon>Schistosomatidae</taxon>
        <taxon>Schistosoma</taxon>
    </lineage>
</organism>
<dbReference type="RefSeq" id="XP_035585939.2">
    <property type="nucleotide sequence ID" value="XM_035731582.2"/>
</dbReference>
<accession>A0A922IKW8</accession>
<reference evidence="2" key="4">
    <citation type="journal article" date="2022" name="PLoS Pathog.">
        <title>Chromosome-level genome of Schistosoma haematobium underpins genome-wide explorations of molecular variation.</title>
        <authorList>
            <person name="Stroehlein A.J."/>
            <person name="Korhonen P.K."/>
            <person name="Lee V.V."/>
            <person name="Ralph S.A."/>
            <person name="Mentink-Kane M."/>
            <person name="You H."/>
            <person name="McManus D.P."/>
            <person name="Tchuente L.T."/>
            <person name="Stothard J.R."/>
            <person name="Kaur P."/>
            <person name="Dudchenko O."/>
            <person name="Aiden E.L."/>
            <person name="Yang B."/>
            <person name="Yang H."/>
            <person name="Emery A.M."/>
            <person name="Webster B.L."/>
            <person name="Brindley P.J."/>
            <person name="Rollinson D."/>
            <person name="Chang B.C.H."/>
            <person name="Gasser R.B."/>
            <person name="Young N.D."/>
        </authorList>
    </citation>
    <scope>NUCLEOTIDE SEQUENCE</scope>
</reference>
<dbReference type="Pfam" id="PF00188">
    <property type="entry name" value="CAP"/>
    <property type="match status" value="1"/>
</dbReference>
<protein>
    <submittedName>
        <fullName evidence="2">GLI pathoproteinsis- 1 like 2</fullName>
    </submittedName>
</protein>
<dbReference type="AlphaFoldDB" id="A0A922IKW8"/>
<dbReference type="InterPro" id="IPR002413">
    <property type="entry name" value="V5_allergen-like"/>
</dbReference>
<dbReference type="CDD" id="cd05380">
    <property type="entry name" value="CAP_euk"/>
    <property type="match status" value="1"/>
</dbReference>
<dbReference type="CTD" id="24598159"/>
<reference evidence="2" key="1">
    <citation type="journal article" date="2012" name="Nat. Genet.">
        <title>Whole-genome sequence of Schistosoma haematobium.</title>
        <authorList>
            <person name="Young N.D."/>
            <person name="Jex A.R."/>
            <person name="Li B."/>
            <person name="Liu S."/>
            <person name="Yang L."/>
            <person name="Xiong Z."/>
            <person name="Li Y."/>
            <person name="Cantacessi C."/>
            <person name="Hall R.S."/>
            <person name="Xu X."/>
            <person name="Chen F."/>
            <person name="Wu X."/>
            <person name="Zerlotini A."/>
            <person name="Oliveira G."/>
            <person name="Hofmann A."/>
            <person name="Zhang G."/>
            <person name="Fang X."/>
            <person name="Kang Y."/>
            <person name="Campbell B.E."/>
            <person name="Loukas A."/>
            <person name="Ranganathan S."/>
            <person name="Rollinson D."/>
            <person name="Rinaldi G."/>
            <person name="Brindley P.J."/>
            <person name="Yang H."/>
            <person name="Wang J."/>
            <person name="Wang J."/>
            <person name="Gasser R.B."/>
        </authorList>
    </citation>
    <scope>NUCLEOTIDE SEQUENCE</scope>
</reference>
<reference evidence="2" key="3">
    <citation type="submission" date="2021-06" db="EMBL/GenBank/DDBJ databases">
        <title>Chromosome-level genome assembly for S. haematobium.</title>
        <authorList>
            <person name="Stroehlein A.J."/>
        </authorList>
    </citation>
    <scope>NUCLEOTIDE SEQUENCE</scope>
</reference>
<dbReference type="Proteomes" id="UP000471633">
    <property type="component" value="Unassembled WGS sequence"/>
</dbReference>
<dbReference type="PRINTS" id="PR00837">
    <property type="entry name" value="V5TPXLIKE"/>
</dbReference>
<dbReference type="InterPro" id="IPR014044">
    <property type="entry name" value="CAP_dom"/>
</dbReference>
<dbReference type="KEGG" id="shx:MS3_00011042"/>
<proteinExistence type="predicted"/>
<comment type="caution">
    <text evidence="2">The sequence shown here is derived from an EMBL/GenBank/DDBJ whole genome shotgun (WGS) entry which is preliminary data.</text>
</comment>
<keyword evidence="3" id="KW-1185">Reference proteome</keyword>
<dbReference type="PANTHER" id="PTHR10334">
    <property type="entry name" value="CYSTEINE-RICH SECRETORY PROTEIN-RELATED"/>
    <property type="match status" value="1"/>
</dbReference>
<feature type="domain" description="SCP" evidence="1">
    <location>
        <begin position="1"/>
        <end position="139"/>
    </location>
</feature>
<name>A0A922IKW8_SCHHA</name>
<dbReference type="SMART" id="SM00198">
    <property type="entry name" value="SCP"/>
    <property type="match status" value="1"/>
</dbReference>
<evidence type="ECO:0000313" key="2">
    <source>
        <dbReference type="EMBL" id="KAH9581341.1"/>
    </source>
</evidence>
<reference evidence="2" key="2">
    <citation type="journal article" date="2019" name="Gigascience">
        <title>High-quality Schistosoma haematobium genome achieved by single-molecule and long-range sequencing.</title>
        <authorList>
            <person name="Stroehlein A.J."/>
            <person name="Korhonen P.K."/>
            <person name="Chong T.M."/>
            <person name="Lim Y.L."/>
            <person name="Chan K.G."/>
            <person name="Webster B."/>
            <person name="Rollinson D."/>
            <person name="Brindley P.J."/>
            <person name="Gasser R.B."/>
            <person name="Young N.D."/>
        </authorList>
    </citation>
    <scope>NUCLEOTIDE SEQUENCE</scope>
</reference>
<dbReference type="GeneID" id="24598159"/>